<dbReference type="InterPro" id="IPR039361">
    <property type="entry name" value="Cyclin"/>
</dbReference>
<dbReference type="SMART" id="SM00385">
    <property type="entry name" value="CYCLIN"/>
    <property type="match status" value="1"/>
</dbReference>
<dbReference type="SUPFAM" id="SSF47954">
    <property type="entry name" value="Cyclin-like"/>
    <property type="match status" value="1"/>
</dbReference>
<keyword evidence="1 2" id="KW-0195">Cyclin</keyword>
<proteinExistence type="inferred from homology"/>
<dbReference type="InterPro" id="IPR006671">
    <property type="entry name" value="Cyclin_N"/>
</dbReference>
<evidence type="ECO:0000256" key="1">
    <source>
        <dbReference type="ARBA" id="ARBA00023127"/>
    </source>
</evidence>
<dbReference type="PANTHER" id="PTHR10177">
    <property type="entry name" value="CYCLINS"/>
    <property type="match status" value="1"/>
</dbReference>
<dbReference type="Proteomes" id="UP001178461">
    <property type="component" value="Chromosome 2"/>
</dbReference>
<dbReference type="InterPro" id="IPR013763">
    <property type="entry name" value="Cyclin-like_dom"/>
</dbReference>
<feature type="domain" description="Cyclin-like" evidence="3">
    <location>
        <begin position="134"/>
        <end position="220"/>
    </location>
</feature>
<dbReference type="CDD" id="cd20583">
    <property type="entry name" value="CYCLIN_CCNG1"/>
    <property type="match status" value="1"/>
</dbReference>
<evidence type="ECO:0000259" key="3">
    <source>
        <dbReference type="SMART" id="SM00385"/>
    </source>
</evidence>
<name>A0AA35JWE8_9SAUR</name>
<dbReference type="EMBL" id="OX395127">
    <property type="protein sequence ID" value="CAI5766407.1"/>
    <property type="molecule type" value="Genomic_DNA"/>
</dbReference>
<dbReference type="FunFam" id="1.10.472.10:FF:000006">
    <property type="entry name" value="Cyclin I"/>
    <property type="match status" value="1"/>
</dbReference>
<dbReference type="Gene3D" id="1.10.472.10">
    <property type="entry name" value="Cyclin-like"/>
    <property type="match status" value="2"/>
</dbReference>
<evidence type="ECO:0000313" key="5">
    <source>
        <dbReference type="Proteomes" id="UP001178461"/>
    </source>
</evidence>
<evidence type="ECO:0000313" key="4">
    <source>
        <dbReference type="EMBL" id="CAI5766407.1"/>
    </source>
</evidence>
<reference evidence="4" key="1">
    <citation type="submission" date="2022-12" db="EMBL/GenBank/DDBJ databases">
        <authorList>
            <person name="Alioto T."/>
            <person name="Alioto T."/>
            <person name="Gomez Garrido J."/>
        </authorList>
    </citation>
    <scope>NUCLEOTIDE SEQUENCE</scope>
</reference>
<gene>
    <name evidence="4" type="ORF">PODLI_1B041731</name>
</gene>
<evidence type="ECO:0000256" key="2">
    <source>
        <dbReference type="RuleBase" id="RU000383"/>
    </source>
</evidence>
<comment type="similarity">
    <text evidence="2">Belongs to the cyclin family.</text>
</comment>
<protein>
    <submittedName>
        <fullName evidence="4">Cyclin-G1</fullName>
    </submittedName>
</protein>
<dbReference type="InterPro" id="IPR036915">
    <property type="entry name" value="Cyclin-like_sf"/>
</dbReference>
<keyword evidence="5" id="KW-1185">Reference proteome</keyword>
<dbReference type="AlphaFoldDB" id="A0AA35JWE8"/>
<dbReference type="Pfam" id="PF00134">
    <property type="entry name" value="Cyclin_N"/>
    <property type="match status" value="1"/>
</dbReference>
<sequence length="377" mass="43238">MVKRDTGAPARLYLFLSMGGGAEREALIRPLGQSSDQSKESDHFIHMRRGGASWKEDGQEQQPRFPIVWFSFLLGHKMIEMLAASETLELLRQLSVLLDQELRCQPKLSGLRIIESAHDNGLRMTARLRDFEVKDLLSLIQFFGFGTETFSLTVNYLDRFLSKMKVQPKHLGCVGLSCFYLAVKATEEERNVPLATDLIRISQYRFTVSDLMRMEEIILEKLCGKVKATTAFQFLQLYHSVLHGSLTYERKKHLNFERLEAQLKACHCRIVLSKAKPSVLALSILVLEAEEEKLPELEGTIEHLQIHSKINDRDLSFWKELVSKCLLEYSSSKCSKPNVQKLKWIVSGRTARQLKHSYYRIAHLPTIPESGFLKENP</sequence>
<accession>A0AA35JWE8</accession>
<organism evidence="4 5">
    <name type="scientific">Podarcis lilfordi</name>
    <name type="common">Lilford's wall lizard</name>
    <dbReference type="NCBI Taxonomy" id="74358"/>
    <lineage>
        <taxon>Eukaryota</taxon>
        <taxon>Metazoa</taxon>
        <taxon>Chordata</taxon>
        <taxon>Craniata</taxon>
        <taxon>Vertebrata</taxon>
        <taxon>Euteleostomi</taxon>
        <taxon>Lepidosauria</taxon>
        <taxon>Squamata</taxon>
        <taxon>Bifurcata</taxon>
        <taxon>Unidentata</taxon>
        <taxon>Episquamata</taxon>
        <taxon>Laterata</taxon>
        <taxon>Lacertibaenia</taxon>
        <taxon>Lacertidae</taxon>
        <taxon>Podarcis</taxon>
    </lineage>
</organism>